<organism evidence="5 6">
    <name type="scientific">Nitrospina gracilis (strain 3/211)</name>
    <dbReference type="NCBI Taxonomy" id="1266370"/>
    <lineage>
        <taxon>Bacteria</taxon>
        <taxon>Pseudomonadati</taxon>
        <taxon>Nitrospinota/Tectimicrobiota group</taxon>
        <taxon>Nitrospinota</taxon>
        <taxon>Nitrospinia</taxon>
        <taxon>Nitrospinales</taxon>
        <taxon>Nitrospinaceae</taxon>
        <taxon>Nitrospina</taxon>
    </lineage>
</organism>
<protein>
    <submittedName>
        <fullName evidence="5">Uncharacterized protein</fullName>
    </submittedName>
</protein>
<accession>M1Z0S2</accession>
<feature type="repeat" description="TPR" evidence="3">
    <location>
        <begin position="107"/>
        <end position="140"/>
    </location>
</feature>
<evidence type="ECO:0000313" key="6">
    <source>
        <dbReference type="Proteomes" id="UP000011704"/>
    </source>
</evidence>
<dbReference type="InterPro" id="IPR011990">
    <property type="entry name" value="TPR-like_helical_dom_sf"/>
</dbReference>
<sequence length="314" mass="36067">MTRLNSFCCRLSALILLLAVTMVMTAPVAAQSPHTEWDKLSPMQKGEIYLLRKKPAQALDTFRNIWRQEPHNHYAVRGIVRAYQVADQLDESQAFFQKFVNDNPEAAPAWYGLGYTYYQMGRYPESKVPLKRAVELDPNLALAWNALGAALTQLKDYETAVKYVKRAIGLHPSEVMFFRNLKMIYQRKGTPQEFENEYRYHLKSGNTAVAKQYGLVMAQNFRQKSFSEYAGGNQRKAIELTREMLQVYMEINHITGVVAAHFSLGLLLEEAGALEEAHSEYREVLKINPNHLQAREKIRALEEKITDPIFLISF</sequence>
<keyword evidence="1" id="KW-0677">Repeat</keyword>
<dbReference type="PROSITE" id="PS50005">
    <property type="entry name" value="TPR"/>
    <property type="match status" value="3"/>
</dbReference>
<gene>
    <name evidence="5" type="ORF">NITGR_620018</name>
</gene>
<evidence type="ECO:0000256" key="2">
    <source>
        <dbReference type="ARBA" id="ARBA00022803"/>
    </source>
</evidence>
<dbReference type="InterPro" id="IPR013105">
    <property type="entry name" value="TPR_2"/>
</dbReference>
<dbReference type="Proteomes" id="UP000011704">
    <property type="component" value="Unassembled WGS sequence"/>
</dbReference>
<dbReference type="HOGENOM" id="CLU_885162_0_0_0"/>
<evidence type="ECO:0000256" key="1">
    <source>
        <dbReference type="ARBA" id="ARBA00022737"/>
    </source>
</evidence>
<dbReference type="SMART" id="SM00028">
    <property type="entry name" value="TPR"/>
    <property type="match status" value="3"/>
</dbReference>
<dbReference type="InterPro" id="IPR051012">
    <property type="entry name" value="CellSynth/LPSAsmb/PSIAsmb"/>
</dbReference>
<dbReference type="PROSITE" id="PS50293">
    <property type="entry name" value="TPR_REGION"/>
    <property type="match status" value="3"/>
</dbReference>
<keyword evidence="4" id="KW-0732">Signal</keyword>
<evidence type="ECO:0000256" key="4">
    <source>
        <dbReference type="SAM" id="SignalP"/>
    </source>
</evidence>
<dbReference type="InterPro" id="IPR019734">
    <property type="entry name" value="TPR_rpt"/>
</dbReference>
<feature type="signal peptide" evidence="4">
    <location>
        <begin position="1"/>
        <end position="29"/>
    </location>
</feature>
<dbReference type="STRING" id="1266370.NITGR_620018"/>
<reference evidence="5 6" key="1">
    <citation type="journal article" date="2013" name="Front. Microbiol.">
        <title>The genome of Nitrospina gracilis illuminates the metabolism and evolution of the major marine nitrite oxidizer.</title>
        <authorList>
            <person name="Luecker S."/>
            <person name="Nowka B."/>
            <person name="Rattei T."/>
            <person name="Spieck E."/>
            <person name="and Daims H."/>
        </authorList>
    </citation>
    <scope>NUCLEOTIDE SEQUENCE [LARGE SCALE GENOMIC DNA]</scope>
    <source>
        <strain evidence="5 6">3/211</strain>
    </source>
</reference>
<name>M1Z0S2_NITG3</name>
<dbReference type="InParanoid" id="M1Z0S2"/>
<dbReference type="PANTHER" id="PTHR45586:SF1">
    <property type="entry name" value="LIPOPOLYSACCHARIDE ASSEMBLY PROTEIN B"/>
    <property type="match status" value="1"/>
</dbReference>
<evidence type="ECO:0000313" key="5">
    <source>
        <dbReference type="EMBL" id="CCQ91321.1"/>
    </source>
</evidence>
<keyword evidence="6" id="KW-1185">Reference proteome</keyword>
<comment type="caution">
    <text evidence="5">The sequence shown here is derived from an EMBL/GenBank/DDBJ whole genome shotgun (WGS) entry which is preliminary data.</text>
</comment>
<dbReference type="PANTHER" id="PTHR45586">
    <property type="entry name" value="TPR REPEAT-CONTAINING PROTEIN PA4667"/>
    <property type="match status" value="1"/>
</dbReference>
<dbReference type="AlphaFoldDB" id="M1Z0S2"/>
<dbReference type="Gene3D" id="1.25.40.10">
    <property type="entry name" value="Tetratricopeptide repeat domain"/>
    <property type="match status" value="2"/>
</dbReference>
<evidence type="ECO:0000256" key="3">
    <source>
        <dbReference type="PROSITE-ProRule" id="PRU00339"/>
    </source>
</evidence>
<feature type="chain" id="PRO_5004019545" evidence="4">
    <location>
        <begin position="30"/>
        <end position="314"/>
    </location>
</feature>
<feature type="repeat" description="TPR" evidence="3">
    <location>
        <begin position="141"/>
        <end position="174"/>
    </location>
</feature>
<dbReference type="EMBL" id="CAQJ01000069">
    <property type="protein sequence ID" value="CCQ91321.1"/>
    <property type="molecule type" value="Genomic_DNA"/>
</dbReference>
<feature type="repeat" description="TPR" evidence="3">
    <location>
        <begin position="258"/>
        <end position="291"/>
    </location>
</feature>
<keyword evidence="2 3" id="KW-0802">TPR repeat</keyword>
<dbReference type="Pfam" id="PF13414">
    <property type="entry name" value="TPR_11"/>
    <property type="match status" value="1"/>
</dbReference>
<dbReference type="Pfam" id="PF07719">
    <property type="entry name" value="TPR_2"/>
    <property type="match status" value="1"/>
</dbReference>
<dbReference type="SUPFAM" id="SSF48452">
    <property type="entry name" value="TPR-like"/>
    <property type="match status" value="1"/>
</dbReference>
<proteinExistence type="predicted"/>